<sequence>MNLLTEQSTMAETIVQNSTTAILTSIFYQALADSIIWLVVAAVVIVCDLFFGCEAARKRGERVRISRAVRRTVNKMCEYLCWVMLGLTISIGFAADWLKYLIFAIIYGNELSSCLSNYFAAKGKRITFNVFSLLGRRLGIDELEQCHIEEDDRNNKNTANKDDSITY</sequence>
<evidence type="ECO:0008006" key="4">
    <source>
        <dbReference type="Google" id="ProtNLM"/>
    </source>
</evidence>
<name>A0A5B3GU73_9BACT</name>
<evidence type="ECO:0000256" key="1">
    <source>
        <dbReference type="SAM" id="Phobius"/>
    </source>
</evidence>
<organism evidence="2 3">
    <name type="scientific">Alistipes shahii</name>
    <dbReference type="NCBI Taxonomy" id="328814"/>
    <lineage>
        <taxon>Bacteria</taxon>
        <taxon>Pseudomonadati</taxon>
        <taxon>Bacteroidota</taxon>
        <taxon>Bacteroidia</taxon>
        <taxon>Bacteroidales</taxon>
        <taxon>Rikenellaceae</taxon>
        <taxon>Alistipes</taxon>
    </lineage>
</organism>
<comment type="caution">
    <text evidence="2">The sequence shown here is derived from an EMBL/GenBank/DDBJ whole genome shotgun (WGS) entry which is preliminary data.</text>
</comment>
<feature type="transmembrane region" description="Helical" evidence="1">
    <location>
        <begin position="35"/>
        <end position="56"/>
    </location>
</feature>
<proteinExistence type="predicted"/>
<reference evidence="2 3" key="1">
    <citation type="journal article" date="2019" name="Nat. Med.">
        <title>A library of human gut bacterial isolates paired with longitudinal multiomics data enables mechanistic microbiome research.</title>
        <authorList>
            <person name="Poyet M."/>
            <person name="Groussin M."/>
            <person name="Gibbons S.M."/>
            <person name="Avila-Pacheco J."/>
            <person name="Jiang X."/>
            <person name="Kearney S.M."/>
            <person name="Perrotta A.R."/>
            <person name="Berdy B."/>
            <person name="Zhao S."/>
            <person name="Lieberman T.D."/>
            <person name="Swanson P.K."/>
            <person name="Smith M."/>
            <person name="Roesemann S."/>
            <person name="Alexander J.E."/>
            <person name="Rich S.A."/>
            <person name="Livny J."/>
            <person name="Vlamakis H."/>
            <person name="Clish C."/>
            <person name="Bullock K."/>
            <person name="Deik A."/>
            <person name="Scott J."/>
            <person name="Pierce K.A."/>
            <person name="Xavier R.J."/>
            <person name="Alm E.J."/>
        </authorList>
    </citation>
    <scope>NUCLEOTIDE SEQUENCE [LARGE SCALE GENOMIC DNA]</scope>
    <source>
        <strain evidence="2 3">BIOML-A1</strain>
    </source>
</reference>
<accession>A0A5B3GU73</accession>
<evidence type="ECO:0000313" key="2">
    <source>
        <dbReference type="EMBL" id="KAA2377141.1"/>
    </source>
</evidence>
<keyword evidence="1" id="KW-0472">Membrane</keyword>
<dbReference type="EMBL" id="VVXJ01000005">
    <property type="protein sequence ID" value="KAA2377141.1"/>
    <property type="molecule type" value="Genomic_DNA"/>
</dbReference>
<feature type="transmembrane region" description="Helical" evidence="1">
    <location>
        <begin position="77"/>
        <end position="95"/>
    </location>
</feature>
<dbReference type="RefSeq" id="WP_118407019.1">
    <property type="nucleotide sequence ID" value="NZ_CAUENT010000054.1"/>
</dbReference>
<dbReference type="AlphaFoldDB" id="A0A5B3GU73"/>
<evidence type="ECO:0000313" key="3">
    <source>
        <dbReference type="Proteomes" id="UP000322658"/>
    </source>
</evidence>
<keyword evidence="1" id="KW-1133">Transmembrane helix</keyword>
<gene>
    <name evidence="2" type="ORF">F2Y07_03110</name>
</gene>
<keyword evidence="1" id="KW-0812">Transmembrane</keyword>
<dbReference type="Proteomes" id="UP000322658">
    <property type="component" value="Unassembled WGS sequence"/>
</dbReference>
<protein>
    <recommendedName>
        <fullName evidence="4">Holin</fullName>
    </recommendedName>
</protein>